<evidence type="ECO:0008006" key="4">
    <source>
        <dbReference type="Google" id="ProtNLM"/>
    </source>
</evidence>
<keyword evidence="1" id="KW-0812">Transmembrane</keyword>
<keyword evidence="1" id="KW-1133">Transmembrane helix</keyword>
<dbReference type="Proteomes" id="UP000235672">
    <property type="component" value="Unassembled WGS sequence"/>
</dbReference>
<name>A0A2J6QN92_9HELO</name>
<feature type="transmembrane region" description="Helical" evidence="1">
    <location>
        <begin position="36"/>
        <end position="58"/>
    </location>
</feature>
<feature type="transmembrane region" description="Helical" evidence="1">
    <location>
        <begin position="223"/>
        <end position="247"/>
    </location>
</feature>
<feature type="transmembrane region" description="Helical" evidence="1">
    <location>
        <begin position="90"/>
        <end position="109"/>
    </location>
</feature>
<feature type="transmembrane region" description="Helical" evidence="1">
    <location>
        <begin position="129"/>
        <end position="147"/>
    </location>
</feature>
<reference evidence="2 3" key="1">
    <citation type="submission" date="2016-05" db="EMBL/GenBank/DDBJ databases">
        <title>A degradative enzymes factory behind the ericoid mycorrhizal symbiosis.</title>
        <authorList>
            <consortium name="DOE Joint Genome Institute"/>
            <person name="Martino E."/>
            <person name="Morin E."/>
            <person name="Grelet G."/>
            <person name="Kuo A."/>
            <person name="Kohler A."/>
            <person name="Daghino S."/>
            <person name="Barry K."/>
            <person name="Choi C."/>
            <person name="Cichocki N."/>
            <person name="Clum A."/>
            <person name="Copeland A."/>
            <person name="Hainaut M."/>
            <person name="Haridas S."/>
            <person name="Labutti K."/>
            <person name="Lindquist E."/>
            <person name="Lipzen A."/>
            <person name="Khouja H.-R."/>
            <person name="Murat C."/>
            <person name="Ohm R."/>
            <person name="Olson A."/>
            <person name="Spatafora J."/>
            <person name="Veneault-Fourrey C."/>
            <person name="Henrissat B."/>
            <person name="Grigoriev I."/>
            <person name="Martin F."/>
            <person name="Perotto S."/>
        </authorList>
    </citation>
    <scope>NUCLEOTIDE SEQUENCE [LARGE SCALE GENOMIC DNA]</scope>
    <source>
        <strain evidence="2 3">UAMH 7357</strain>
    </source>
</reference>
<feature type="transmembrane region" description="Helical" evidence="1">
    <location>
        <begin position="159"/>
        <end position="177"/>
    </location>
</feature>
<feature type="transmembrane region" description="Helical" evidence="1">
    <location>
        <begin position="183"/>
        <end position="202"/>
    </location>
</feature>
<protein>
    <recommendedName>
        <fullName evidence="4">TLC domain-containing protein</fullName>
    </recommendedName>
</protein>
<organism evidence="2 3">
    <name type="scientific">Hyaloscypha hepaticicola</name>
    <dbReference type="NCBI Taxonomy" id="2082293"/>
    <lineage>
        <taxon>Eukaryota</taxon>
        <taxon>Fungi</taxon>
        <taxon>Dikarya</taxon>
        <taxon>Ascomycota</taxon>
        <taxon>Pezizomycotina</taxon>
        <taxon>Leotiomycetes</taxon>
        <taxon>Helotiales</taxon>
        <taxon>Hyaloscyphaceae</taxon>
        <taxon>Hyaloscypha</taxon>
    </lineage>
</organism>
<dbReference type="AlphaFoldDB" id="A0A2J6QN92"/>
<keyword evidence="1" id="KW-0472">Membrane</keyword>
<evidence type="ECO:0000313" key="2">
    <source>
        <dbReference type="EMBL" id="PMD27743.1"/>
    </source>
</evidence>
<proteinExistence type="predicted"/>
<accession>A0A2J6QN92</accession>
<evidence type="ECO:0000313" key="3">
    <source>
        <dbReference type="Proteomes" id="UP000235672"/>
    </source>
</evidence>
<dbReference type="EMBL" id="KZ613465">
    <property type="protein sequence ID" value="PMD27743.1"/>
    <property type="molecule type" value="Genomic_DNA"/>
</dbReference>
<feature type="transmembrane region" description="Helical" evidence="1">
    <location>
        <begin position="259"/>
        <end position="280"/>
    </location>
</feature>
<sequence>MDGLLTSRSINQTINAGYAMRGPHADRVPLQSISKLAPFSALIISIIFVNYFAIRFYLLEGFLLKKVYGKIYTTMNETTRRGFVNHHIAGSTKLLILVIAAYPFIDVAFGTSTFHSSFAGSKYVTQGDVLLVAAQMLIAMYVFELFYRPRISPVSVGHHIGTIMIGQSAIAISLNLVREKDATIEFILCTVWGAFDIVSEFLPHISIILYRVYPTSHRFLYKIFRLSCITTIIGTVSETILTMYLFGGLWTRWTIAFKLTTPMLHLLFASAQLWGSYNFYRMYKRQERIIAELEAGVDPEAGSKAEDAKKDRVLVNPRETGELTTDTISHYGSEIELTDQMREARRPGS</sequence>
<evidence type="ECO:0000256" key="1">
    <source>
        <dbReference type="SAM" id="Phobius"/>
    </source>
</evidence>
<gene>
    <name evidence="2" type="ORF">NA56DRAFT_640521</name>
</gene>
<keyword evidence="3" id="KW-1185">Reference proteome</keyword>
<dbReference type="OrthoDB" id="10010954at2759"/>